<proteinExistence type="predicted"/>
<keyword evidence="3" id="KW-1185">Reference proteome</keyword>
<feature type="region of interest" description="Disordered" evidence="1">
    <location>
        <begin position="1"/>
        <end position="65"/>
    </location>
</feature>
<gene>
    <name evidence="2" type="ORF">LSALG_LOCUS18196</name>
</gene>
<protein>
    <submittedName>
        <fullName evidence="2">Uncharacterized protein</fullName>
    </submittedName>
</protein>
<evidence type="ECO:0000313" key="2">
    <source>
        <dbReference type="EMBL" id="CAI9278324.1"/>
    </source>
</evidence>
<dbReference type="Proteomes" id="UP001177003">
    <property type="component" value="Chromosome 4"/>
</dbReference>
<dbReference type="AlphaFoldDB" id="A0AA35YQL9"/>
<reference evidence="2" key="1">
    <citation type="submission" date="2023-04" db="EMBL/GenBank/DDBJ databases">
        <authorList>
            <person name="Vijverberg K."/>
            <person name="Xiong W."/>
            <person name="Schranz E."/>
        </authorList>
    </citation>
    <scope>NUCLEOTIDE SEQUENCE</scope>
</reference>
<organism evidence="2 3">
    <name type="scientific">Lactuca saligna</name>
    <name type="common">Willowleaf lettuce</name>
    <dbReference type="NCBI Taxonomy" id="75948"/>
    <lineage>
        <taxon>Eukaryota</taxon>
        <taxon>Viridiplantae</taxon>
        <taxon>Streptophyta</taxon>
        <taxon>Embryophyta</taxon>
        <taxon>Tracheophyta</taxon>
        <taxon>Spermatophyta</taxon>
        <taxon>Magnoliopsida</taxon>
        <taxon>eudicotyledons</taxon>
        <taxon>Gunneridae</taxon>
        <taxon>Pentapetalae</taxon>
        <taxon>asterids</taxon>
        <taxon>campanulids</taxon>
        <taxon>Asterales</taxon>
        <taxon>Asteraceae</taxon>
        <taxon>Cichorioideae</taxon>
        <taxon>Cichorieae</taxon>
        <taxon>Lactucinae</taxon>
        <taxon>Lactuca</taxon>
    </lineage>
</organism>
<dbReference type="EMBL" id="OX465080">
    <property type="protein sequence ID" value="CAI9278324.1"/>
    <property type="molecule type" value="Genomic_DNA"/>
</dbReference>
<feature type="compositionally biased region" description="Polar residues" evidence="1">
    <location>
        <begin position="1"/>
        <end position="14"/>
    </location>
</feature>
<name>A0AA35YQL9_LACSI</name>
<accession>A0AA35YQL9</accession>
<sequence length="161" mass="17755">MSKSQATCPSNIAGTSLPRFAMEKKKKRLNSDQPPSIPFPHVSEDDIGVDLDEPTSPPKSSTTSKPLSFLYSLFQAPSAYVESSSMTLDSPAYFQSNLEGPRNCVSLVNYDDEQEGEKQFQLQNLTNSSAVQDNQDEDTTIQTVHIPSSEGLIFDDELNDM</sequence>
<evidence type="ECO:0000256" key="1">
    <source>
        <dbReference type="SAM" id="MobiDB-lite"/>
    </source>
</evidence>
<evidence type="ECO:0000313" key="3">
    <source>
        <dbReference type="Proteomes" id="UP001177003"/>
    </source>
</evidence>